<feature type="transmembrane region" description="Helical" evidence="1">
    <location>
        <begin position="58"/>
        <end position="77"/>
    </location>
</feature>
<dbReference type="Proteomes" id="UP000223606">
    <property type="component" value="Chromosome 1"/>
</dbReference>
<keyword evidence="3" id="KW-1185">Reference proteome</keyword>
<protein>
    <submittedName>
        <fullName evidence="2">Uncharacterized protein</fullName>
    </submittedName>
</protein>
<dbReference type="RefSeq" id="WP_099556384.1">
    <property type="nucleotide sequence ID" value="NZ_LT960614.1"/>
</dbReference>
<organism evidence="2 3">
    <name type="scientific">Hartmannibacter diazotrophicus</name>
    <dbReference type="NCBI Taxonomy" id="1482074"/>
    <lineage>
        <taxon>Bacteria</taxon>
        <taxon>Pseudomonadati</taxon>
        <taxon>Pseudomonadota</taxon>
        <taxon>Alphaproteobacteria</taxon>
        <taxon>Hyphomicrobiales</taxon>
        <taxon>Pleomorphomonadaceae</taxon>
        <taxon>Hartmannibacter</taxon>
    </lineage>
</organism>
<proteinExistence type="predicted"/>
<evidence type="ECO:0000313" key="3">
    <source>
        <dbReference type="Proteomes" id="UP000223606"/>
    </source>
</evidence>
<evidence type="ECO:0000256" key="1">
    <source>
        <dbReference type="SAM" id="Phobius"/>
    </source>
</evidence>
<sequence length="317" mass="34890">MWDFRIVKTLEILFRTLPFILLRMAIYFGITIAMIAATGTGAGIGYGVGHVGKDPEVWSFWGGAIGFGAVWGIAYWLREYILYTVKAGHIAVMVELIDGKTIPGGKSQIAYAQDVVKARFAEVNILFVLDQLIKAAVRAVTGLIWGIALVLPIPALGTVAKFANSVVRISLTYVDEIILGYNIRLRSRNPWETSRQGLVLYAQNGKVMVKNALWLTVFLYILAFIVFVVMLGPAATLFYFLPDAVGGWSFVAAIVFAWAIKAALLEPFAIAALMDVYFRTIEGQQPNQALDDKLASVSAKFRELKEMAMRTSGPVAR</sequence>
<gene>
    <name evidence="2" type="ORF">HDIA_2401</name>
</gene>
<keyword evidence="1" id="KW-1133">Transmembrane helix</keyword>
<reference evidence="3" key="1">
    <citation type="submission" date="2017-09" db="EMBL/GenBank/DDBJ databases">
        <title>Genome sequence of Nannocystis excedens DSM 71.</title>
        <authorList>
            <person name="Blom J."/>
        </authorList>
    </citation>
    <scope>NUCLEOTIDE SEQUENCE [LARGE SCALE GENOMIC DNA]</scope>
    <source>
        <strain evidence="3">type strain: E19</strain>
    </source>
</reference>
<keyword evidence="1" id="KW-0812">Transmembrane</keyword>
<accession>A0A2C9D6J4</accession>
<dbReference type="AlphaFoldDB" id="A0A2C9D6J4"/>
<feature type="transmembrane region" description="Helical" evidence="1">
    <location>
        <begin position="247"/>
        <end position="274"/>
    </location>
</feature>
<feature type="transmembrane region" description="Helical" evidence="1">
    <location>
        <begin position="212"/>
        <end position="241"/>
    </location>
</feature>
<evidence type="ECO:0000313" key="2">
    <source>
        <dbReference type="EMBL" id="SON55942.1"/>
    </source>
</evidence>
<name>A0A2C9D6J4_9HYPH</name>
<dbReference type="EMBL" id="LT960614">
    <property type="protein sequence ID" value="SON55942.1"/>
    <property type="molecule type" value="Genomic_DNA"/>
</dbReference>
<dbReference type="KEGG" id="hdi:HDIA_2401"/>
<dbReference type="OrthoDB" id="147179at2"/>
<feature type="transmembrane region" description="Helical" evidence="1">
    <location>
        <begin position="20"/>
        <end position="46"/>
    </location>
</feature>
<keyword evidence="1" id="KW-0472">Membrane</keyword>